<dbReference type="Proteomes" id="UP000248168">
    <property type="component" value="Unassembled WGS sequence"/>
</dbReference>
<sequence length="277" mass="28161">MKSSLRVATVLACGLLLQPGVSRADSIFTVNTSTADAFLAAGSANNPGCGTGCGSLNFGGAGTLAIAPASSTKGQFDSVVQWNTAGAAAQFNAAFGAGNWQITSIALNLASNFGDQGEQPNNANFNAINAGQFNVQWISNNSWIEGTGSGMGTAPGNPPSVTFGNKATTLLSGTSAALGTFLYTPPGDNTYRSYNLALDPNLVNDVVTSGLTSLYFSAADENVGFLFNAKSYSTNHPQFIVTADLAPVPVPAALWLFGSGIVGLVGFARRKASGAVA</sequence>
<dbReference type="EMBL" id="OUNR01000001">
    <property type="protein sequence ID" value="SPP62952.1"/>
    <property type="molecule type" value="Genomic_DNA"/>
</dbReference>
<dbReference type="AlphaFoldDB" id="A0A330L283"/>
<evidence type="ECO:0000256" key="1">
    <source>
        <dbReference type="SAM" id="SignalP"/>
    </source>
</evidence>
<dbReference type="RefSeq" id="WP_121987569.1">
    <property type="nucleotide sequence ID" value="NZ_OUNR01000001.1"/>
</dbReference>
<name>A0A330L283_9BACT</name>
<keyword evidence="3" id="KW-1185">Reference proteome</keyword>
<feature type="signal peptide" evidence="1">
    <location>
        <begin position="1"/>
        <end position="24"/>
    </location>
</feature>
<keyword evidence="1" id="KW-0732">Signal</keyword>
<feature type="chain" id="PRO_5016298763" description="VPLPA-CTERM protein sorting domain-containing protein" evidence="1">
    <location>
        <begin position="25"/>
        <end position="277"/>
    </location>
</feature>
<reference evidence="3" key="1">
    <citation type="submission" date="2018-04" db="EMBL/GenBank/DDBJ databases">
        <authorList>
            <person name="Lucker S."/>
            <person name="Sakoula D."/>
        </authorList>
    </citation>
    <scope>NUCLEOTIDE SEQUENCE [LARGE SCALE GENOMIC DNA]</scope>
</reference>
<proteinExistence type="predicted"/>
<gene>
    <name evidence="2" type="ORF">NITLEN_10038</name>
</gene>
<evidence type="ECO:0008006" key="4">
    <source>
        <dbReference type="Google" id="ProtNLM"/>
    </source>
</evidence>
<evidence type="ECO:0000313" key="3">
    <source>
        <dbReference type="Proteomes" id="UP000248168"/>
    </source>
</evidence>
<accession>A0A330L283</accession>
<protein>
    <recommendedName>
        <fullName evidence="4">VPLPA-CTERM protein sorting domain-containing protein</fullName>
    </recommendedName>
</protein>
<dbReference type="InParanoid" id="A0A330L283"/>
<evidence type="ECO:0000313" key="2">
    <source>
        <dbReference type="EMBL" id="SPP62952.1"/>
    </source>
</evidence>
<organism evidence="2 3">
    <name type="scientific">Nitrospira lenta</name>
    <dbReference type="NCBI Taxonomy" id="1436998"/>
    <lineage>
        <taxon>Bacteria</taxon>
        <taxon>Pseudomonadati</taxon>
        <taxon>Nitrospirota</taxon>
        <taxon>Nitrospiria</taxon>
        <taxon>Nitrospirales</taxon>
        <taxon>Nitrospiraceae</taxon>
        <taxon>Nitrospira</taxon>
    </lineage>
</organism>